<dbReference type="Gene3D" id="1.20.1250.20">
    <property type="entry name" value="MFS general substrate transporter like domains"/>
    <property type="match status" value="1"/>
</dbReference>
<dbReference type="Pfam" id="PF03092">
    <property type="entry name" value="BT1"/>
    <property type="match status" value="1"/>
</dbReference>
<dbReference type="InterPro" id="IPR039309">
    <property type="entry name" value="BT1"/>
</dbReference>
<name>A0ABM5PRA4_9CORY</name>
<dbReference type="PROSITE" id="PS50850">
    <property type="entry name" value="MFS"/>
    <property type="match status" value="1"/>
</dbReference>
<feature type="transmembrane region" description="Helical" evidence="9">
    <location>
        <begin position="150"/>
        <end position="174"/>
    </location>
</feature>
<feature type="transmembrane region" description="Helical" evidence="9">
    <location>
        <begin position="379"/>
        <end position="400"/>
    </location>
</feature>
<keyword evidence="7 9" id="KW-1133">Transmembrane helix</keyword>
<feature type="domain" description="Major facilitator superfamily (MFS) profile" evidence="10">
    <location>
        <begin position="25"/>
        <end position="405"/>
    </location>
</feature>
<dbReference type="Gene3D" id="1.20.1720.10">
    <property type="entry name" value="Multidrug resistance protein D"/>
    <property type="match status" value="1"/>
</dbReference>
<dbReference type="PANTHER" id="PTHR43414">
    <property type="entry name" value="MULTIDRUG RESISTANCE PROTEIN MDTG"/>
    <property type="match status" value="1"/>
</dbReference>
<feature type="transmembrane region" description="Helical" evidence="9">
    <location>
        <begin position="59"/>
        <end position="83"/>
    </location>
</feature>
<comment type="similarity">
    <text evidence="3">Belongs to the major facilitator superfamily. TCR/Tet family.</text>
</comment>
<comment type="subcellular location">
    <subcellularLocation>
        <location evidence="1">Cell membrane</location>
        <topology evidence="1">Multi-pass membrane protein</topology>
    </subcellularLocation>
</comment>
<evidence type="ECO:0000313" key="12">
    <source>
        <dbReference type="Proteomes" id="UP000019226"/>
    </source>
</evidence>
<feature type="transmembrane region" description="Helical" evidence="9">
    <location>
        <begin position="90"/>
        <end position="110"/>
    </location>
</feature>
<dbReference type="EMBL" id="CP004350">
    <property type="protein sequence ID" value="AHI20347.1"/>
    <property type="molecule type" value="Genomic_DNA"/>
</dbReference>
<dbReference type="InterPro" id="IPR020846">
    <property type="entry name" value="MFS_dom"/>
</dbReference>
<dbReference type="PROSITE" id="PS00216">
    <property type="entry name" value="SUGAR_TRANSPORT_1"/>
    <property type="match status" value="1"/>
</dbReference>
<comment type="similarity">
    <text evidence="2">Belongs to the major facilitator superfamily. Folate-biopterin transporter (TC 2.A.71) family.</text>
</comment>
<evidence type="ECO:0000256" key="7">
    <source>
        <dbReference type="ARBA" id="ARBA00022989"/>
    </source>
</evidence>
<keyword evidence="8 9" id="KW-0472">Membrane</keyword>
<dbReference type="InterPro" id="IPR011701">
    <property type="entry name" value="MFS"/>
</dbReference>
<dbReference type="PANTHER" id="PTHR43414:SF6">
    <property type="entry name" value="MULTIDRUG RESISTANCE PROTEIN MDTG"/>
    <property type="match status" value="1"/>
</dbReference>
<dbReference type="InterPro" id="IPR036259">
    <property type="entry name" value="MFS_trans_sf"/>
</dbReference>
<proteinExistence type="inferred from homology"/>
<organism evidence="11 12">
    <name type="scientific">Corynebacterium casei LMG S-19264</name>
    <dbReference type="NCBI Taxonomy" id="1285583"/>
    <lineage>
        <taxon>Bacteria</taxon>
        <taxon>Bacillati</taxon>
        <taxon>Actinomycetota</taxon>
        <taxon>Actinomycetes</taxon>
        <taxon>Mycobacteriales</taxon>
        <taxon>Corynebacteriaceae</taxon>
        <taxon>Corynebacterium</taxon>
    </lineage>
</organism>
<gene>
    <name evidence="11" type="ORF">CCASEI_08920</name>
</gene>
<feature type="transmembrane region" description="Helical" evidence="9">
    <location>
        <begin position="26"/>
        <end position="47"/>
    </location>
</feature>
<keyword evidence="11" id="KW-0762">Sugar transport</keyword>
<keyword evidence="12" id="KW-1185">Reference proteome</keyword>
<dbReference type="InterPro" id="IPR005829">
    <property type="entry name" value="Sugar_transporter_CS"/>
</dbReference>
<keyword evidence="6 9" id="KW-0812">Transmembrane</keyword>
<evidence type="ECO:0000256" key="6">
    <source>
        <dbReference type="ARBA" id="ARBA00022692"/>
    </source>
</evidence>
<evidence type="ECO:0000259" key="10">
    <source>
        <dbReference type="PROSITE" id="PS50850"/>
    </source>
</evidence>
<evidence type="ECO:0000256" key="2">
    <source>
        <dbReference type="ARBA" id="ARBA00007015"/>
    </source>
</evidence>
<feature type="transmembrane region" description="Helical" evidence="9">
    <location>
        <begin position="116"/>
        <end position="138"/>
    </location>
</feature>
<evidence type="ECO:0000256" key="3">
    <source>
        <dbReference type="ARBA" id="ARBA00007520"/>
    </source>
</evidence>
<dbReference type="CDD" id="cd17325">
    <property type="entry name" value="MFS_MdtG_SLC18_like"/>
    <property type="match status" value="1"/>
</dbReference>
<keyword evidence="5" id="KW-1003">Cell membrane</keyword>
<dbReference type="InterPro" id="IPR001958">
    <property type="entry name" value="Tet-R_TetA/multi-R_MdtG-like"/>
</dbReference>
<feature type="transmembrane region" description="Helical" evidence="9">
    <location>
        <begin position="180"/>
        <end position="198"/>
    </location>
</feature>
<sequence>MKNIESTSPDAELVAEKDQPKVPREIWVLVVAAFIIALGYGLIAPLLPQFIVSFDVSMAAAGLVVSIFSVSRLVMAPGAGVLVDKLGTRAVYITGLLIVAVTTGLVAGAMEYWHIVVLRALAGIGSTMFTVSAMGLIVKMAPPTIRGKCSAIYGTSFLIGNVIGPIMGAALSFLGFRWPFLIYGIGVALAALVVWIMMPKVDKVTEATTTKPPMKLKEAWGDTAFRAALTSNFAHGWANMGVRVSVVPLFAAAMFNNGAAVAGFALAAYAFGTAVVLQVSGRMADSIGRRPLIIAGLTGTAIFVGIFGFAESAPVLIILSALAGAAGGFTNPAQQAVIADVIGNERSGGQVLSSFQMAMDLGSIGGPIIVGFLADVFGFKIAFAVCGVLSLIGVVAWIFARESLENPKPRMRRLPKK</sequence>
<dbReference type="SUPFAM" id="SSF103473">
    <property type="entry name" value="MFS general substrate transporter"/>
    <property type="match status" value="1"/>
</dbReference>
<dbReference type="GeneID" id="82877918"/>
<reference evidence="12" key="1">
    <citation type="submission" date="2013-02" db="EMBL/GenBank/DDBJ databases">
        <title>The complete genome sequence of Corynebacterium casei LMG S-19264 (=DSM 44701).</title>
        <authorList>
            <person name="Ruckert C."/>
            <person name="Albersmeier A."/>
            <person name="Kalinowski J."/>
        </authorList>
    </citation>
    <scope>NUCLEOTIDE SEQUENCE [LARGE SCALE GENOMIC DNA]</scope>
    <source>
        <strain evidence="12">LMG S-19264</strain>
    </source>
</reference>
<evidence type="ECO:0000256" key="8">
    <source>
        <dbReference type="ARBA" id="ARBA00023136"/>
    </source>
</evidence>
<dbReference type="RefSeq" id="WP_006822915.1">
    <property type="nucleotide sequence ID" value="NZ_CP004350.1"/>
</dbReference>
<feature type="transmembrane region" description="Helical" evidence="9">
    <location>
        <begin position="258"/>
        <end position="279"/>
    </location>
</feature>
<dbReference type="Proteomes" id="UP000019226">
    <property type="component" value="Chromosome"/>
</dbReference>
<evidence type="ECO:0000313" key="11">
    <source>
        <dbReference type="EMBL" id="AHI20347.1"/>
    </source>
</evidence>
<evidence type="ECO:0000256" key="5">
    <source>
        <dbReference type="ARBA" id="ARBA00022475"/>
    </source>
</evidence>
<evidence type="ECO:0000256" key="1">
    <source>
        <dbReference type="ARBA" id="ARBA00004651"/>
    </source>
</evidence>
<dbReference type="PRINTS" id="PR01035">
    <property type="entry name" value="TCRTETA"/>
</dbReference>
<dbReference type="Pfam" id="PF07690">
    <property type="entry name" value="MFS_1"/>
    <property type="match status" value="1"/>
</dbReference>
<accession>A0ABM5PRA4</accession>
<keyword evidence="4" id="KW-0813">Transport</keyword>
<evidence type="ECO:0000256" key="9">
    <source>
        <dbReference type="SAM" id="Phobius"/>
    </source>
</evidence>
<evidence type="ECO:0000256" key="4">
    <source>
        <dbReference type="ARBA" id="ARBA00022448"/>
    </source>
</evidence>
<protein>
    <submittedName>
        <fullName evidence="11">High-affinity glucose transporter</fullName>
    </submittedName>
</protein>